<keyword evidence="2" id="KW-1185">Reference proteome</keyword>
<organism evidence="1 2">
    <name type="scientific">Trichostrongylus colubriformis</name>
    <name type="common">Black scour worm</name>
    <dbReference type="NCBI Taxonomy" id="6319"/>
    <lineage>
        <taxon>Eukaryota</taxon>
        <taxon>Metazoa</taxon>
        <taxon>Ecdysozoa</taxon>
        <taxon>Nematoda</taxon>
        <taxon>Chromadorea</taxon>
        <taxon>Rhabditida</taxon>
        <taxon>Rhabditina</taxon>
        <taxon>Rhabditomorpha</taxon>
        <taxon>Strongyloidea</taxon>
        <taxon>Trichostrongylidae</taxon>
        <taxon>Trichostrongylus</taxon>
    </lineage>
</organism>
<protein>
    <submittedName>
        <fullName evidence="1">Uncharacterized protein</fullName>
    </submittedName>
</protein>
<reference evidence="1 2" key="1">
    <citation type="submission" date="2019-10" db="EMBL/GenBank/DDBJ databases">
        <title>Assembly and Annotation for the nematode Trichostrongylus colubriformis.</title>
        <authorList>
            <person name="Martin J."/>
        </authorList>
    </citation>
    <scope>NUCLEOTIDE SEQUENCE [LARGE SCALE GENOMIC DNA]</scope>
    <source>
        <strain evidence="1">G859</strain>
        <tissue evidence="1">Whole worm</tissue>
    </source>
</reference>
<dbReference type="Proteomes" id="UP001331761">
    <property type="component" value="Unassembled WGS sequence"/>
</dbReference>
<dbReference type="AlphaFoldDB" id="A0AAN8G6T7"/>
<evidence type="ECO:0000313" key="2">
    <source>
        <dbReference type="Proteomes" id="UP001331761"/>
    </source>
</evidence>
<name>A0AAN8G6T7_TRICO</name>
<comment type="caution">
    <text evidence="1">The sequence shown here is derived from an EMBL/GenBank/DDBJ whole genome shotgun (WGS) entry which is preliminary data.</text>
</comment>
<sequence>MVMTKLLIPSSLNVRRSVESDLGQKTTAEVAQLRFHEWQRSGFCWITWHVHGTGSRLTKNPFWSIGIFNSNTGNANWSGNRCTDFLL</sequence>
<proteinExistence type="predicted"/>
<gene>
    <name evidence="1" type="ORF">GCK32_020789</name>
</gene>
<evidence type="ECO:0000313" key="1">
    <source>
        <dbReference type="EMBL" id="KAK5982168.1"/>
    </source>
</evidence>
<accession>A0AAN8G6T7</accession>
<dbReference type="EMBL" id="WIXE01005469">
    <property type="protein sequence ID" value="KAK5982168.1"/>
    <property type="molecule type" value="Genomic_DNA"/>
</dbReference>